<dbReference type="InterPro" id="IPR016017">
    <property type="entry name" value="GDNF/GAS1"/>
</dbReference>
<evidence type="ECO:0000313" key="8">
    <source>
        <dbReference type="Ensembl" id="ENSNFUP00015016808.1"/>
    </source>
</evidence>
<keyword evidence="9" id="KW-1185">Reference proteome</keyword>
<dbReference type="GeneTree" id="ENSGT00390000001195"/>
<evidence type="ECO:0000313" key="9">
    <source>
        <dbReference type="Proteomes" id="UP000694548"/>
    </source>
</evidence>
<accession>A0A8C6L9G7</accession>
<keyword evidence="5" id="KW-0325">Glycoprotein</keyword>
<sequence length="262" mass="29138">MMTCLWIRAIKTERAVLLICHVLIVITGFCDSSPNQNQRLVCWKAIFKCHGEPECHYAYDQYLHACASVISGARKKCPSHCISSLVQLNLTRSGPALEECDCAADPVCRSTKLAIEPCLPRTRTTMGCTEARIQCQMDMACSTAMRAYLFHCRKLFAGQRCSDSCRKIIANMRSLPKAQRLDTCVCDGPERNICEFIKLNMSTLCSASADAPAGSGFSVSEGDTEDDYMEEDYQYPESSSCSTSSQTLLLNTFTILTFTRFT</sequence>
<proteinExistence type="predicted"/>
<keyword evidence="2" id="KW-1003">Cell membrane</keyword>
<dbReference type="Ensembl" id="ENSNFUT00015017593.1">
    <property type="protein sequence ID" value="ENSNFUP00015016808.1"/>
    <property type="gene ID" value="ENSNFUG00015008028.1"/>
</dbReference>
<reference evidence="8" key="3">
    <citation type="submission" date="2025-09" db="UniProtKB">
        <authorList>
            <consortium name="Ensembl"/>
        </authorList>
    </citation>
    <scope>IDENTIFICATION</scope>
</reference>
<evidence type="ECO:0000256" key="1">
    <source>
        <dbReference type="ARBA" id="ARBA00004236"/>
    </source>
</evidence>
<feature type="domain" description="GDNF/GAS1" evidence="7">
    <location>
        <begin position="128"/>
        <end position="205"/>
    </location>
</feature>
<dbReference type="InterPro" id="IPR039596">
    <property type="entry name" value="GAS1"/>
</dbReference>
<dbReference type="GO" id="GO:0051726">
    <property type="term" value="P:regulation of cell cycle"/>
    <property type="evidence" value="ECO:0007669"/>
    <property type="project" value="InterPro"/>
</dbReference>
<keyword evidence="4" id="KW-0472">Membrane</keyword>
<evidence type="ECO:0000256" key="2">
    <source>
        <dbReference type="ARBA" id="ARBA00022475"/>
    </source>
</evidence>
<protein>
    <submittedName>
        <fullName evidence="8">Growth arrest-specific 1b</fullName>
    </submittedName>
</protein>
<comment type="subcellular location">
    <subcellularLocation>
        <location evidence="1">Cell membrane</location>
    </subcellularLocation>
</comment>
<dbReference type="Proteomes" id="UP000694548">
    <property type="component" value="Chromosome sgr02"/>
</dbReference>
<feature type="domain" description="GDNF/GAS1" evidence="7">
    <location>
        <begin position="42"/>
        <end position="118"/>
    </location>
</feature>
<evidence type="ECO:0000256" key="3">
    <source>
        <dbReference type="ARBA" id="ARBA00022729"/>
    </source>
</evidence>
<dbReference type="SMART" id="SM00907">
    <property type="entry name" value="GDNF"/>
    <property type="match status" value="2"/>
</dbReference>
<evidence type="ECO:0000256" key="6">
    <source>
        <dbReference type="SAM" id="SignalP"/>
    </source>
</evidence>
<evidence type="ECO:0000256" key="5">
    <source>
        <dbReference type="ARBA" id="ARBA00023180"/>
    </source>
</evidence>
<dbReference type="GO" id="GO:0005886">
    <property type="term" value="C:plasma membrane"/>
    <property type="evidence" value="ECO:0007669"/>
    <property type="project" value="UniProtKB-SubCell"/>
</dbReference>
<dbReference type="PANTHER" id="PTHR16840:SF7">
    <property type="entry name" value="GROWTH ARREST-SPECIFIC 1B"/>
    <property type="match status" value="1"/>
</dbReference>
<keyword evidence="3 6" id="KW-0732">Signal</keyword>
<gene>
    <name evidence="8" type="primary">GAS1</name>
    <name evidence="8" type="synonym">gas1b</name>
</gene>
<feature type="signal peptide" evidence="6">
    <location>
        <begin position="1"/>
        <end position="32"/>
    </location>
</feature>
<dbReference type="Pfam" id="PF02351">
    <property type="entry name" value="GDNF"/>
    <property type="match status" value="1"/>
</dbReference>
<evidence type="ECO:0000256" key="4">
    <source>
        <dbReference type="ARBA" id="ARBA00023136"/>
    </source>
</evidence>
<feature type="chain" id="PRO_5034341815" evidence="6">
    <location>
        <begin position="33"/>
        <end position="262"/>
    </location>
</feature>
<dbReference type="AlphaFoldDB" id="A0A8C6L9G7"/>
<reference evidence="8" key="1">
    <citation type="submission" date="2014-08" db="EMBL/GenBank/DDBJ databases">
        <authorList>
            <person name="Senf B."/>
            <person name="Petzold A."/>
            <person name="Downie B.R."/>
            <person name="Koch P."/>
            <person name="Platzer M."/>
        </authorList>
    </citation>
    <scope>NUCLEOTIDE SEQUENCE [LARGE SCALE GENOMIC DNA]</scope>
    <source>
        <strain evidence="8">GRZ</strain>
    </source>
</reference>
<name>A0A8C6L9G7_NOTFU</name>
<dbReference type="PANTHER" id="PTHR16840">
    <property type="entry name" value="GROWTH ARREST-SPECIFIC PROTEIN 1"/>
    <property type="match status" value="1"/>
</dbReference>
<organism evidence="8 9">
    <name type="scientific">Nothobranchius furzeri</name>
    <name type="common">Turquoise killifish</name>
    <dbReference type="NCBI Taxonomy" id="105023"/>
    <lineage>
        <taxon>Eukaryota</taxon>
        <taxon>Metazoa</taxon>
        <taxon>Chordata</taxon>
        <taxon>Craniata</taxon>
        <taxon>Vertebrata</taxon>
        <taxon>Euteleostomi</taxon>
        <taxon>Actinopterygii</taxon>
        <taxon>Neopterygii</taxon>
        <taxon>Teleostei</taxon>
        <taxon>Neoteleostei</taxon>
        <taxon>Acanthomorphata</taxon>
        <taxon>Ovalentaria</taxon>
        <taxon>Atherinomorphae</taxon>
        <taxon>Cyprinodontiformes</taxon>
        <taxon>Nothobranchiidae</taxon>
        <taxon>Nothobranchius</taxon>
    </lineage>
</organism>
<evidence type="ECO:0000259" key="7">
    <source>
        <dbReference type="SMART" id="SM00907"/>
    </source>
</evidence>
<reference evidence="8" key="2">
    <citation type="submission" date="2025-08" db="UniProtKB">
        <authorList>
            <consortium name="Ensembl"/>
        </authorList>
    </citation>
    <scope>IDENTIFICATION</scope>
</reference>